<feature type="transmembrane region" description="Helical" evidence="5">
    <location>
        <begin position="80"/>
        <end position="98"/>
    </location>
</feature>
<evidence type="ECO:0000256" key="4">
    <source>
        <dbReference type="ARBA" id="ARBA00023136"/>
    </source>
</evidence>
<name>A0A914P6N6_9BILA</name>
<reference evidence="7" key="1">
    <citation type="submission" date="2022-11" db="UniProtKB">
        <authorList>
            <consortium name="WormBaseParasite"/>
        </authorList>
    </citation>
    <scope>IDENTIFICATION</scope>
</reference>
<dbReference type="GO" id="GO:0022841">
    <property type="term" value="F:potassium ion leak channel activity"/>
    <property type="evidence" value="ECO:0007669"/>
    <property type="project" value="TreeGrafter"/>
</dbReference>
<dbReference type="WBParaSite" id="PDA_v2.g13612.t1">
    <property type="protein sequence ID" value="PDA_v2.g13612.t1"/>
    <property type="gene ID" value="PDA_v2.g13612"/>
</dbReference>
<feature type="transmembrane region" description="Helical" evidence="5">
    <location>
        <begin position="174"/>
        <end position="195"/>
    </location>
</feature>
<evidence type="ECO:0000313" key="6">
    <source>
        <dbReference type="Proteomes" id="UP000887578"/>
    </source>
</evidence>
<feature type="transmembrane region" description="Helical" evidence="5">
    <location>
        <begin position="347"/>
        <end position="372"/>
    </location>
</feature>
<dbReference type="AlphaFoldDB" id="A0A914P6N6"/>
<organism evidence="6 7">
    <name type="scientific">Panagrolaimus davidi</name>
    <dbReference type="NCBI Taxonomy" id="227884"/>
    <lineage>
        <taxon>Eukaryota</taxon>
        <taxon>Metazoa</taxon>
        <taxon>Ecdysozoa</taxon>
        <taxon>Nematoda</taxon>
        <taxon>Chromadorea</taxon>
        <taxon>Rhabditida</taxon>
        <taxon>Tylenchina</taxon>
        <taxon>Panagrolaimomorpha</taxon>
        <taxon>Panagrolaimoidea</taxon>
        <taxon>Panagrolaimidae</taxon>
        <taxon>Panagrolaimus</taxon>
    </lineage>
</organism>
<keyword evidence="3 5" id="KW-1133">Transmembrane helix</keyword>
<dbReference type="GO" id="GO:0015271">
    <property type="term" value="F:outward rectifier potassium channel activity"/>
    <property type="evidence" value="ECO:0007669"/>
    <property type="project" value="TreeGrafter"/>
</dbReference>
<dbReference type="PANTHER" id="PTHR11003">
    <property type="entry name" value="POTASSIUM CHANNEL, SUBFAMILY K"/>
    <property type="match status" value="1"/>
</dbReference>
<keyword evidence="4 5" id="KW-0472">Membrane</keyword>
<dbReference type="GO" id="GO:0030322">
    <property type="term" value="P:stabilization of membrane potential"/>
    <property type="evidence" value="ECO:0007669"/>
    <property type="project" value="TreeGrafter"/>
</dbReference>
<proteinExistence type="predicted"/>
<dbReference type="GO" id="GO:0005886">
    <property type="term" value="C:plasma membrane"/>
    <property type="evidence" value="ECO:0007669"/>
    <property type="project" value="TreeGrafter"/>
</dbReference>
<keyword evidence="2 5" id="KW-0812">Transmembrane</keyword>
<dbReference type="SUPFAM" id="SSF81324">
    <property type="entry name" value="Voltage-gated potassium channels"/>
    <property type="match status" value="1"/>
</dbReference>
<evidence type="ECO:0000256" key="5">
    <source>
        <dbReference type="SAM" id="Phobius"/>
    </source>
</evidence>
<feature type="transmembrane region" description="Helical" evidence="5">
    <location>
        <begin position="303"/>
        <end position="327"/>
    </location>
</feature>
<accession>A0A914P6N6</accession>
<keyword evidence="6" id="KW-1185">Reference proteome</keyword>
<evidence type="ECO:0000256" key="3">
    <source>
        <dbReference type="ARBA" id="ARBA00022989"/>
    </source>
</evidence>
<evidence type="ECO:0000313" key="7">
    <source>
        <dbReference type="WBParaSite" id="PDA_v2.g13612.t1"/>
    </source>
</evidence>
<dbReference type="PANTHER" id="PTHR11003:SF335">
    <property type="entry name" value="POTASSIUM CHANNEL DOMAIN-CONTAINING PROTEIN"/>
    <property type="match status" value="1"/>
</dbReference>
<evidence type="ECO:0000256" key="2">
    <source>
        <dbReference type="ARBA" id="ARBA00022692"/>
    </source>
</evidence>
<sequence>MAEDNIAIRISDYDPIIPVYNSTTEDVEYGPHDGDESASLLRSDLPKSLKESLSSSIEKSKTIFSHIWSAIKWFFDKTKIFWGVVIYSIFGAMLFIWIEAPTDIESKLEKRQYHLIARDVLLHNIRLVHNESRGDMEHKWKEAIIQYESNMGIEMPEGETSWTFWMSLGRVASILYGCVGIPMMIIVLDQLGQFLTEVVKWINYIFEDLILFLGVKSRLMRIKSEKSLRRYIEMSKKFAFVGFSGSLPSKDAVNIVTPAASERNPKIITPEPDNEKAETIIEMSEAAVTTSETAEEEKRDPPVLAAIVFTFLWIVASSAVFCLWEDWSYGTSIGFGDVTPDHPEYMAAAFGVVIVGLSLVSVCINVINEWLYNWYMGLLQRMIDEYIESQANGDESAAKDFMTGFNSRAKFLMPLVKKSTGMKL</sequence>
<dbReference type="Gene3D" id="1.10.287.70">
    <property type="match status" value="1"/>
</dbReference>
<dbReference type="InterPro" id="IPR003280">
    <property type="entry name" value="2pore_dom_K_chnl"/>
</dbReference>
<protein>
    <submittedName>
        <fullName evidence="7">Potassium channel domain-containing protein</fullName>
    </submittedName>
</protein>
<comment type="subcellular location">
    <subcellularLocation>
        <location evidence="1">Membrane</location>
        <topology evidence="1">Multi-pass membrane protein</topology>
    </subcellularLocation>
</comment>
<dbReference type="Proteomes" id="UP000887578">
    <property type="component" value="Unplaced"/>
</dbReference>
<evidence type="ECO:0000256" key="1">
    <source>
        <dbReference type="ARBA" id="ARBA00004141"/>
    </source>
</evidence>